<evidence type="ECO:0000256" key="2">
    <source>
        <dbReference type="ARBA" id="ARBA00022801"/>
    </source>
</evidence>
<evidence type="ECO:0000256" key="1">
    <source>
        <dbReference type="ARBA" id="ARBA00022729"/>
    </source>
</evidence>
<feature type="signal peptide" evidence="8">
    <location>
        <begin position="1"/>
        <end position="24"/>
    </location>
</feature>
<evidence type="ECO:0000256" key="8">
    <source>
        <dbReference type="SAM" id="SignalP"/>
    </source>
</evidence>
<keyword evidence="4" id="KW-0119">Carbohydrate metabolism</keyword>
<evidence type="ECO:0000256" key="6">
    <source>
        <dbReference type="ARBA" id="ARBA00023326"/>
    </source>
</evidence>
<keyword evidence="6" id="KW-0624">Polysaccharide degradation</keyword>
<dbReference type="GO" id="GO:0030245">
    <property type="term" value="P:cellulose catabolic process"/>
    <property type="evidence" value="ECO:0007669"/>
    <property type="project" value="UniProtKB-KW"/>
</dbReference>
<evidence type="ECO:0000256" key="3">
    <source>
        <dbReference type="ARBA" id="ARBA00023001"/>
    </source>
</evidence>
<dbReference type="Gene3D" id="2.130.10.10">
    <property type="entry name" value="YVTN repeat-like/Quinoprotein amine dehydrogenase"/>
    <property type="match status" value="2"/>
</dbReference>
<dbReference type="STRING" id="50990.A0A4Y7PS45"/>
<evidence type="ECO:0000256" key="4">
    <source>
        <dbReference type="ARBA" id="ARBA00023277"/>
    </source>
</evidence>
<dbReference type="AlphaFoldDB" id="A0A4Y7PS45"/>
<organism evidence="9 10">
    <name type="scientific">Rickenella mellea</name>
    <dbReference type="NCBI Taxonomy" id="50990"/>
    <lineage>
        <taxon>Eukaryota</taxon>
        <taxon>Fungi</taxon>
        <taxon>Dikarya</taxon>
        <taxon>Basidiomycota</taxon>
        <taxon>Agaricomycotina</taxon>
        <taxon>Agaricomycetes</taxon>
        <taxon>Hymenochaetales</taxon>
        <taxon>Rickenellaceae</taxon>
        <taxon>Rickenella</taxon>
    </lineage>
</organism>
<dbReference type="PANTHER" id="PTHR43739:SF2">
    <property type="entry name" value="OLIGOXYLOGLUCAN-REDUCING END-SPECIFIC XYLOGLUCANASE-RELATED"/>
    <property type="match status" value="1"/>
</dbReference>
<dbReference type="FunFam" id="2.130.10.10:FF:000534">
    <property type="entry name" value="Xyloglucanase Xgh74A"/>
    <property type="match status" value="1"/>
</dbReference>
<keyword evidence="10" id="KW-1185">Reference proteome</keyword>
<dbReference type="Proteomes" id="UP000294933">
    <property type="component" value="Unassembled WGS sequence"/>
</dbReference>
<dbReference type="GO" id="GO:0016798">
    <property type="term" value="F:hydrolase activity, acting on glycosyl bonds"/>
    <property type="evidence" value="ECO:0007669"/>
    <property type="project" value="UniProtKB-KW"/>
</dbReference>
<keyword evidence="1 8" id="KW-0732">Signal</keyword>
<dbReference type="PANTHER" id="PTHR43739">
    <property type="entry name" value="XYLOGLUCANASE (EUROFUNG)"/>
    <property type="match status" value="1"/>
</dbReference>
<dbReference type="GO" id="GO:0010411">
    <property type="term" value="P:xyloglucan metabolic process"/>
    <property type="evidence" value="ECO:0007669"/>
    <property type="project" value="TreeGrafter"/>
</dbReference>
<evidence type="ECO:0000256" key="5">
    <source>
        <dbReference type="ARBA" id="ARBA00023295"/>
    </source>
</evidence>
<evidence type="ECO:0000313" key="9">
    <source>
        <dbReference type="EMBL" id="TDL17856.1"/>
    </source>
</evidence>
<feature type="chain" id="PRO_5021403985" evidence="8">
    <location>
        <begin position="25"/>
        <end position="755"/>
    </location>
</feature>
<reference evidence="9 10" key="1">
    <citation type="submission" date="2018-06" db="EMBL/GenBank/DDBJ databases">
        <title>A transcriptomic atlas of mushroom development highlights an independent origin of complex multicellularity.</title>
        <authorList>
            <consortium name="DOE Joint Genome Institute"/>
            <person name="Krizsan K."/>
            <person name="Almasi E."/>
            <person name="Merenyi Z."/>
            <person name="Sahu N."/>
            <person name="Viragh M."/>
            <person name="Koszo T."/>
            <person name="Mondo S."/>
            <person name="Kiss B."/>
            <person name="Balint B."/>
            <person name="Kues U."/>
            <person name="Barry K."/>
            <person name="Hegedus J.C."/>
            <person name="Henrissat B."/>
            <person name="Johnson J."/>
            <person name="Lipzen A."/>
            <person name="Ohm R."/>
            <person name="Nagy I."/>
            <person name="Pangilinan J."/>
            <person name="Yan J."/>
            <person name="Xiong Y."/>
            <person name="Grigoriev I.V."/>
            <person name="Hibbett D.S."/>
            <person name="Nagy L.G."/>
        </authorList>
    </citation>
    <scope>NUCLEOTIDE SEQUENCE [LARGE SCALE GENOMIC DNA]</scope>
    <source>
        <strain evidence="9 10">SZMC22713</strain>
    </source>
</reference>
<dbReference type="OrthoDB" id="2151161at2759"/>
<dbReference type="InterPro" id="IPR015943">
    <property type="entry name" value="WD40/YVTN_repeat-like_dom_sf"/>
</dbReference>
<protein>
    <submittedName>
        <fullName evidence="9">CEL6 protein</fullName>
    </submittedName>
</protein>
<proteinExistence type="inferred from homology"/>
<gene>
    <name evidence="9" type="ORF">BD410DRAFT_729425</name>
</gene>
<keyword evidence="5" id="KW-0326">Glycosidase</keyword>
<keyword evidence="3" id="KW-0136">Cellulose degradation</keyword>
<name>A0A4Y7PS45_9AGAM</name>
<evidence type="ECO:0000313" key="10">
    <source>
        <dbReference type="Proteomes" id="UP000294933"/>
    </source>
</evidence>
<comment type="similarity">
    <text evidence="7">Belongs to the glycosyl hydrolase 74 family.</text>
</comment>
<dbReference type="InterPro" id="IPR052025">
    <property type="entry name" value="Xyloglucanase_GH74"/>
</dbReference>
<evidence type="ECO:0000256" key="7">
    <source>
        <dbReference type="ARBA" id="ARBA00037986"/>
    </source>
</evidence>
<dbReference type="VEuPathDB" id="FungiDB:BD410DRAFT_729425"/>
<sequence>MAIQSRRISGILSVAASAALLSHALSVQSIPYAWNNVRIGGGGGFVPNIIFNPTKKGVAYARTDIGAAYRLNPDDSWTPLLDFANDTHWNFWGSDALATDPVDTDKVYIAAGMYTNSWDPSNGHILKSTNKGDNWEAFPLPFKVGGNMPGRGVGERLAIDPNNNKILYLGARSGKGLWKSVDAGETWTNVTNFPSVGTYIQDPSDSSGYTSDIIGITWVTFDKNSKTPSGSSRIFVGVANLGSDNVFVTTDSGATWEALAGQDNTFMSHKGVLSPAENALYLSYANGAGPFDGTEGYVKKFFIGNSSWLDITPTPGAGYGYGGLAVDLQKPGTIMVAPLNEWWPDSDIMRSTDGGATWSSIFNWGYPPPNYVGTRTPFYNYDVSRAPWISTFATGDTKQIGWMIEGLSIDPHDSDHWLYGTGLTVYGGHDLTNWDANPRKNITVASLATGLEETAVLDLTAPISGPLLISAVGDVGGFVHSDLTKPSPTFTNPIWAGTVTGVDHAGASPGFIVRVSGISGGGIPMATSSDGGQTWAPYSAAPTTANGGKVAISANGDTILWTQANGLSGVQVSANGAPFAAASGLPSGAIIASDKLNNSVFYSASGSKLFVSTNGGVSFTQTTTLGNANSANAIAVNPFTAGALFISTNVGIFHSTDFGKTLTQISGVSNAWSIALGAPKTSGGTPALFVAGTIKGVKSLYKTDDLGTTWNKLADAKHGFASTANMVLAADKRTYGQVFVGTNGRGIFYGVPRSS</sequence>
<dbReference type="SUPFAM" id="SSF110296">
    <property type="entry name" value="Oligoxyloglucan reducing end-specific cellobiohydrolase"/>
    <property type="match status" value="2"/>
</dbReference>
<dbReference type="EMBL" id="ML170215">
    <property type="protein sequence ID" value="TDL17856.1"/>
    <property type="molecule type" value="Genomic_DNA"/>
</dbReference>
<accession>A0A4Y7PS45</accession>
<keyword evidence="2" id="KW-0378">Hydrolase</keyword>